<evidence type="ECO:0000256" key="13">
    <source>
        <dbReference type="PROSITE-ProRule" id="PRU00175"/>
    </source>
</evidence>
<dbReference type="CDD" id="cd20346">
    <property type="entry name" value="BRcat_RBR_ANKIB1"/>
    <property type="match status" value="1"/>
</dbReference>
<evidence type="ECO:0000256" key="12">
    <source>
        <dbReference type="ARBA" id="ARBA00022833"/>
    </source>
</evidence>
<keyword evidence="12" id="KW-0862">Zinc</keyword>
<proteinExistence type="inferred from homology"/>
<name>W9R9P4_9ROSA</name>
<dbReference type="GO" id="GO:0008270">
    <property type="term" value="F:zinc ion binding"/>
    <property type="evidence" value="ECO:0007669"/>
    <property type="project" value="UniProtKB-KW"/>
</dbReference>
<comment type="similarity">
    <text evidence="5">Belongs to the RBR family. Ariadne subfamily.</text>
</comment>
<evidence type="ECO:0000313" key="17">
    <source>
        <dbReference type="Proteomes" id="UP000030645"/>
    </source>
</evidence>
<accession>W9R9P4</accession>
<keyword evidence="11" id="KW-0833">Ubl conjugation pathway</keyword>
<gene>
    <name evidence="16" type="ORF">L484_005891</name>
</gene>
<keyword evidence="7" id="KW-0808">Transferase</keyword>
<dbReference type="EMBL" id="KE344394">
    <property type="protein sequence ID" value="EXB60292.1"/>
    <property type="molecule type" value="Genomic_DNA"/>
</dbReference>
<dbReference type="OrthoDB" id="10009520at2759"/>
<dbReference type="AlphaFoldDB" id="W9R9P4"/>
<evidence type="ECO:0000259" key="15">
    <source>
        <dbReference type="PROSITE" id="PS51873"/>
    </source>
</evidence>
<sequence length="561" mass="65539">MEEYESIDNESGYPDYEDDFEFVFVEECESTDNESGYPDYEDDFEFGFVEEYESSDNESGYPDYEDNFEFGLEEETRTIAGSQQIEVISKESLLAAQRDDLLRVMDVLSLKEHDAWSLLIHYSWDVEKLLSVLVEKGEDEVYAEAGVTLMERNEDLFSFMFSSSVMCMICVKEVPGNKVTTMECGHYFCNTCWTEHFISKINESQSEQIRCMAHQCNAICDISKVRTLVSTRDPHLAEKFDQLLLESYIEANRKVKWCPSVPHCGNAIRVDGNVLCEVECACGLQFCFKCLSEAHSPCSCLMWELWNKSCQGKSETVKCILEQTKICPECYELFEKDGECDLRTFVSGEPFCLLCGRHAYDSCGGFQKEKQVKIRHRNKDIWYYLHYHHRYRDQTQTFDLERKLKQAAEDMIFLFRENYFKSRVFCWVFDAFNRVSKARRILSFTYPFAYCMFGPVLFKDHDMPKQEIRIKQNIFDAHLQQLVENIERLSSLLEKPFEFYEEDSLMKLKMQIVNHSAVTDKLCKNLYDCIENDLLGPLQSEIHNIAPYKSNGVEKASDHCL</sequence>
<evidence type="ECO:0000256" key="11">
    <source>
        <dbReference type="ARBA" id="ARBA00022786"/>
    </source>
</evidence>
<evidence type="ECO:0000256" key="1">
    <source>
        <dbReference type="ARBA" id="ARBA00001798"/>
    </source>
</evidence>
<reference evidence="17" key="1">
    <citation type="submission" date="2013-01" db="EMBL/GenBank/DDBJ databases">
        <title>Draft Genome Sequence of a Mulberry Tree, Morus notabilis C.K. Schneid.</title>
        <authorList>
            <person name="He N."/>
            <person name="Zhao S."/>
        </authorList>
    </citation>
    <scope>NUCLEOTIDE SEQUENCE</scope>
</reference>
<evidence type="ECO:0000259" key="14">
    <source>
        <dbReference type="PROSITE" id="PS50089"/>
    </source>
</evidence>
<dbReference type="EC" id="2.3.2.31" evidence="6"/>
<dbReference type="InterPro" id="IPR045840">
    <property type="entry name" value="Ariadne"/>
</dbReference>
<comment type="catalytic activity">
    <reaction evidence="1">
        <text>[E2 ubiquitin-conjugating enzyme]-S-ubiquitinyl-L-cysteine + [acceptor protein]-L-lysine = [E2 ubiquitin-conjugating enzyme]-L-cysteine + [acceptor protein]-N(6)-ubiquitinyl-L-lysine.</text>
        <dbReference type="EC" id="2.3.2.31"/>
    </reaction>
</comment>
<dbReference type="InterPro" id="IPR013083">
    <property type="entry name" value="Znf_RING/FYVE/PHD"/>
</dbReference>
<dbReference type="GO" id="GO:0061630">
    <property type="term" value="F:ubiquitin protein ligase activity"/>
    <property type="evidence" value="ECO:0007669"/>
    <property type="project" value="UniProtKB-EC"/>
</dbReference>
<keyword evidence="8" id="KW-0479">Metal-binding</keyword>
<dbReference type="SUPFAM" id="SSF57850">
    <property type="entry name" value="RING/U-box"/>
    <property type="match status" value="2"/>
</dbReference>
<dbReference type="PROSITE" id="PS51873">
    <property type="entry name" value="TRIAD"/>
    <property type="match status" value="1"/>
</dbReference>
<keyword evidence="9" id="KW-0677">Repeat</keyword>
<evidence type="ECO:0000256" key="6">
    <source>
        <dbReference type="ARBA" id="ARBA00012251"/>
    </source>
</evidence>
<dbReference type="KEGG" id="mnt:21389343"/>
<evidence type="ECO:0000256" key="4">
    <source>
        <dbReference type="ARBA" id="ARBA00004906"/>
    </source>
</evidence>
<evidence type="ECO:0000256" key="8">
    <source>
        <dbReference type="ARBA" id="ARBA00022723"/>
    </source>
</evidence>
<evidence type="ECO:0000313" key="16">
    <source>
        <dbReference type="EMBL" id="EXB60292.1"/>
    </source>
</evidence>
<dbReference type="InterPro" id="IPR002867">
    <property type="entry name" value="IBR_dom"/>
</dbReference>
<dbReference type="eggNOG" id="KOG1815">
    <property type="taxonomic scope" value="Eukaryota"/>
</dbReference>
<dbReference type="FunFam" id="3.30.40.10:FF:000019">
    <property type="entry name" value="RBR-type E3 ubiquitin transferase"/>
    <property type="match status" value="1"/>
</dbReference>
<dbReference type="Pfam" id="PF19422">
    <property type="entry name" value="Ariadne"/>
    <property type="match status" value="1"/>
</dbReference>
<dbReference type="InterPro" id="IPR031127">
    <property type="entry name" value="E3_UB_ligase_RBR"/>
</dbReference>
<evidence type="ECO:0000256" key="3">
    <source>
        <dbReference type="ARBA" id="ARBA00003976"/>
    </source>
</evidence>
<dbReference type="Proteomes" id="UP000030645">
    <property type="component" value="Unassembled WGS sequence"/>
</dbReference>
<dbReference type="PROSITE" id="PS50089">
    <property type="entry name" value="ZF_RING_2"/>
    <property type="match status" value="1"/>
</dbReference>
<evidence type="ECO:0000256" key="9">
    <source>
        <dbReference type="ARBA" id="ARBA00022737"/>
    </source>
</evidence>
<comment type="cofactor">
    <cofactor evidence="2">
        <name>Zn(2+)</name>
        <dbReference type="ChEBI" id="CHEBI:29105"/>
    </cofactor>
</comment>
<keyword evidence="17" id="KW-1185">Reference proteome</keyword>
<dbReference type="UniPathway" id="UPA00143"/>
<keyword evidence="10 13" id="KW-0863">Zinc-finger</keyword>
<dbReference type="PANTHER" id="PTHR11685">
    <property type="entry name" value="RBR FAMILY RING FINGER AND IBR DOMAIN-CONTAINING"/>
    <property type="match status" value="1"/>
</dbReference>
<dbReference type="Gene3D" id="1.20.120.1750">
    <property type="match status" value="1"/>
</dbReference>
<dbReference type="InterPro" id="IPR044066">
    <property type="entry name" value="TRIAD_supradom"/>
</dbReference>
<dbReference type="CDD" id="cd16773">
    <property type="entry name" value="RING-HC_RBR_TRIAD1"/>
    <property type="match status" value="1"/>
</dbReference>
<organism evidence="16 17">
    <name type="scientific">Morus notabilis</name>
    <dbReference type="NCBI Taxonomy" id="981085"/>
    <lineage>
        <taxon>Eukaryota</taxon>
        <taxon>Viridiplantae</taxon>
        <taxon>Streptophyta</taxon>
        <taxon>Embryophyta</taxon>
        <taxon>Tracheophyta</taxon>
        <taxon>Spermatophyta</taxon>
        <taxon>Magnoliopsida</taxon>
        <taxon>eudicotyledons</taxon>
        <taxon>Gunneridae</taxon>
        <taxon>Pentapetalae</taxon>
        <taxon>rosids</taxon>
        <taxon>fabids</taxon>
        <taxon>Rosales</taxon>
        <taxon>Moraceae</taxon>
        <taxon>Moreae</taxon>
        <taxon>Morus</taxon>
    </lineage>
</organism>
<feature type="domain" description="RING-type" evidence="14">
    <location>
        <begin position="167"/>
        <end position="215"/>
    </location>
</feature>
<evidence type="ECO:0000256" key="5">
    <source>
        <dbReference type="ARBA" id="ARBA00005884"/>
    </source>
</evidence>
<dbReference type="STRING" id="981085.W9R9P4"/>
<comment type="function">
    <text evidence="3">Might act as an E3 ubiquitin-protein ligase, or as part of E3 complex, which accepts ubiquitin from specific E2 ubiquitin-conjugating enzymes and then transfers it to substrates.</text>
</comment>
<dbReference type="Gene3D" id="3.30.40.10">
    <property type="entry name" value="Zinc/RING finger domain, C3HC4 (zinc finger)"/>
    <property type="match status" value="1"/>
</dbReference>
<dbReference type="Pfam" id="PF01485">
    <property type="entry name" value="IBR"/>
    <property type="match status" value="1"/>
</dbReference>
<evidence type="ECO:0000256" key="2">
    <source>
        <dbReference type="ARBA" id="ARBA00001947"/>
    </source>
</evidence>
<dbReference type="SMART" id="SM00647">
    <property type="entry name" value="IBR"/>
    <property type="match status" value="1"/>
</dbReference>
<feature type="domain" description="RING-type" evidence="15">
    <location>
        <begin position="163"/>
        <end position="373"/>
    </location>
</feature>
<comment type="pathway">
    <text evidence="4">Protein modification; protein ubiquitination.</text>
</comment>
<protein>
    <recommendedName>
        <fullName evidence="6">RBR-type E3 ubiquitin transferase</fullName>
        <ecNumber evidence="6">2.3.2.31</ecNumber>
    </recommendedName>
</protein>
<dbReference type="GO" id="GO:0016567">
    <property type="term" value="P:protein ubiquitination"/>
    <property type="evidence" value="ECO:0007669"/>
    <property type="project" value="UniProtKB-UniPathway"/>
</dbReference>
<evidence type="ECO:0000256" key="7">
    <source>
        <dbReference type="ARBA" id="ARBA00022679"/>
    </source>
</evidence>
<dbReference type="InterPro" id="IPR001841">
    <property type="entry name" value="Znf_RING"/>
</dbReference>
<evidence type="ECO:0000256" key="10">
    <source>
        <dbReference type="ARBA" id="ARBA00022771"/>
    </source>
</evidence>